<keyword evidence="3" id="KW-1185">Reference proteome</keyword>
<reference evidence="2 3" key="1">
    <citation type="submission" date="2024-05" db="EMBL/GenBank/DDBJ databases">
        <authorList>
            <person name="Wallberg A."/>
        </authorList>
    </citation>
    <scope>NUCLEOTIDE SEQUENCE [LARGE SCALE GENOMIC DNA]</scope>
</reference>
<protein>
    <recommendedName>
        <fullName evidence="1">Nose resistant-to-fluoxetine protein N-terminal domain-containing protein</fullName>
    </recommendedName>
</protein>
<dbReference type="InterPro" id="IPR052728">
    <property type="entry name" value="O2_lipid_transport_reg"/>
</dbReference>
<dbReference type="AlphaFoldDB" id="A0AAV2SM96"/>
<dbReference type="Proteomes" id="UP001497623">
    <property type="component" value="Unassembled WGS sequence"/>
</dbReference>
<dbReference type="InterPro" id="IPR006621">
    <property type="entry name" value="Nose-resist-to-fluoxetine_N"/>
</dbReference>
<evidence type="ECO:0000313" key="3">
    <source>
        <dbReference type="Proteomes" id="UP001497623"/>
    </source>
</evidence>
<dbReference type="EMBL" id="CAXKWB010100741">
    <property type="protein sequence ID" value="CAL4224715.1"/>
    <property type="molecule type" value="Genomic_DNA"/>
</dbReference>
<gene>
    <name evidence="2" type="ORF">MNOR_LOCUS39335</name>
</gene>
<comment type="caution">
    <text evidence="2">The sequence shown here is derived from an EMBL/GenBank/DDBJ whole genome shotgun (WGS) entry which is preliminary data.</text>
</comment>
<organism evidence="2 3">
    <name type="scientific">Meganyctiphanes norvegica</name>
    <name type="common">Northern krill</name>
    <name type="synonym">Thysanopoda norvegica</name>
    <dbReference type="NCBI Taxonomy" id="48144"/>
    <lineage>
        <taxon>Eukaryota</taxon>
        <taxon>Metazoa</taxon>
        <taxon>Ecdysozoa</taxon>
        <taxon>Arthropoda</taxon>
        <taxon>Crustacea</taxon>
        <taxon>Multicrustacea</taxon>
        <taxon>Malacostraca</taxon>
        <taxon>Eumalacostraca</taxon>
        <taxon>Eucarida</taxon>
        <taxon>Euphausiacea</taxon>
        <taxon>Euphausiidae</taxon>
        <taxon>Meganyctiphanes</taxon>
    </lineage>
</organism>
<evidence type="ECO:0000259" key="1">
    <source>
        <dbReference type="SMART" id="SM00703"/>
    </source>
</evidence>
<proteinExistence type="predicted"/>
<accession>A0AAV2SM96</accession>
<dbReference type="PANTHER" id="PTHR11161">
    <property type="entry name" value="O-ACYLTRANSFERASE"/>
    <property type="match status" value="1"/>
</dbReference>
<feature type="domain" description="Nose resistant-to-fluoxetine protein N-terminal" evidence="1">
    <location>
        <begin position="40"/>
        <end position="190"/>
    </location>
</feature>
<sequence>RDQAADDATSSPLAKGTIHAATQENKALRYYLSSVNSNISNECRHDVEETLKAFSLAASAPSKARLWSLQMVDSWGKLPDGYLYGNSMLPGMMEECMGITVDDQDSVPVPPTEFNATFKGKYCFVIHGHVGEVPPRPGSPVTPGNIPDNQGGSSHYGTCMPDSCSREDFKVSLEEILPAGHHARSIDCHTKDEELQWESEDYAFV</sequence>
<feature type="non-terminal residue" evidence="2">
    <location>
        <position position="205"/>
    </location>
</feature>
<name>A0AAV2SM96_MEGNR</name>
<dbReference type="SMART" id="SM00703">
    <property type="entry name" value="NRF"/>
    <property type="match status" value="1"/>
</dbReference>
<evidence type="ECO:0000313" key="2">
    <source>
        <dbReference type="EMBL" id="CAL4224715.1"/>
    </source>
</evidence>
<dbReference type="PANTHER" id="PTHR11161:SF0">
    <property type="entry name" value="O-ACYLTRANSFERASE LIKE PROTEIN"/>
    <property type="match status" value="1"/>
</dbReference>
<feature type="non-terminal residue" evidence="2">
    <location>
        <position position="1"/>
    </location>
</feature>
<dbReference type="Pfam" id="PF20146">
    <property type="entry name" value="NRF"/>
    <property type="match status" value="1"/>
</dbReference>